<dbReference type="PANTHER" id="PTHR33609:SF1">
    <property type="entry name" value="TRANSPOSASE"/>
    <property type="match status" value="1"/>
</dbReference>
<dbReference type="Proteomes" id="UP000557739">
    <property type="component" value="Unassembled WGS sequence"/>
</dbReference>
<dbReference type="GO" id="GO:0004803">
    <property type="term" value="F:transposase activity"/>
    <property type="evidence" value="ECO:0007669"/>
    <property type="project" value="InterPro"/>
</dbReference>
<dbReference type="AlphaFoldDB" id="A0A7W9EJ17"/>
<dbReference type="GO" id="GO:0003677">
    <property type="term" value="F:DNA binding"/>
    <property type="evidence" value="ECO:0007669"/>
    <property type="project" value="InterPro"/>
</dbReference>
<dbReference type="InterPro" id="IPR052546">
    <property type="entry name" value="Transposase_8_domain"/>
</dbReference>
<evidence type="ECO:0000313" key="1">
    <source>
        <dbReference type="EMBL" id="MBB5698565.1"/>
    </source>
</evidence>
<dbReference type="SUPFAM" id="SSF46689">
    <property type="entry name" value="Homeodomain-like"/>
    <property type="match status" value="1"/>
</dbReference>
<protein>
    <submittedName>
        <fullName evidence="1">Putative transposase</fullName>
    </submittedName>
</protein>
<dbReference type="GO" id="GO:0006313">
    <property type="term" value="P:DNA transposition"/>
    <property type="evidence" value="ECO:0007669"/>
    <property type="project" value="InterPro"/>
</dbReference>
<gene>
    <name evidence="1" type="ORF">FHR19_001910</name>
</gene>
<sequence length="87" mass="9960">MLREHEAGVKTVELCRKHGISDAGFHSWKTKHGGITVAEATPLRTLEDESRWLKKLLANLMLDVLAVKDLLGKNRLERWIATLRWIS</sequence>
<comment type="caution">
    <text evidence="1">The sequence shown here is derived from an EMBL/GenBank/DDBJ whole genome shotgun (WGS) entry which is preliminary data.</text>
</comment>
<dbReference type="PANTHER" id="PTHR33609">
    <property type="entry name" value="LOW CALCIUM RESPONSE LOCUS PROTEIN S"/>
    <property type="match status" value="1"/>
</dbReference>
<dbReference type="Pfam" id="PF01527">
    <property type="entry name" value="HTH_Tnp_1"/>
    <property type="match status" value="1"/>
</dbReference>
<dbReference type="InterPro" id="IPR002514">
    <property type="entry name" value="Transposase_8"/>
</dbReference>
<reference evidence="1 2" key="1">
    <citation type="submission" date="2020-08" db="EMBL/GenBank/DDBJ databases">
        <title>Genomic Encyclopedia of Type Strains, Phase IV (KMG-IV): sequencing the most valuable type-strain genomes for metagenomic binning, comparative biology and taxonomic classification.</title>
        <authorList>
            <person name="Goeker M."/>
        </authorList>
    </citation>
    <scope>NUCLEOTIDE SEQUENCE [LARGE SCALE GENOMIC DNA]</scope>
    <source>
        <strain evidence="1 2">DSM 27244</strain>
    </source>
</reference>
<proteinExistence type="predicted"/>
<evidence type="ECO:0000313" key="2">
    <source>
        <dbReference type="Proteomes" id="UP000557739"/>
    </source>
</evidence>
<organism evidence="1 2">
    <name type="scientific">Sphingomonas yantingensis</name>
    <dbReference type="NCBI Taxonomy" id="1241761"/>
    <lineage>
        <taxon>Bacteria</taxon>
        <taxon>Pseudomonadati</taxon>
        <taxon>Pseudomonadota</taxon>
        <taxon>Alphaproteobacteria</taxon>
        <taxon>Sphingomonadales</taxon>
        <taxon>Sphingomonadaceae</taxon>
        <taxon>Sphingomonas</taxon>
    </lineage>
</organism>
<dbReference type="EMBL" id="JACIJJ010000002">
    <property type="protein sequence ID" value="MBB5698565.1"/>
    <property type="molecule type" value="Genomic_DNA"/>
</dbReference>
<accession>A0A7W9EJ17</accession>
<dbReference type="InterPro" id="IPR009057">
    <property type="entry name" value="Homeodomain-like_sf"/>
</dbReference>
<name>A0A7W9EJ17_9SPHN</name>
<keyword evidence="2" id="KW-1185">Reference proteome</keyword>